<name>A0A3D8RBG0_9HELO</name>
<dbReference type="PANTHER" id="PTHR44472">
    <property type="entry name" value="DDB1- AND CUL4-ASSOCIATED FACTOR 4-RELATED"/>
    <property type="match status" value="1"/>
</dbReference>
<dbReference type="AlphaFoldDB" id="A0A3D8RBG0"/>
<gene>
    <name evidence="4" type="ORF">BP6252_07869</name>
</gene>
<dbReference type="InterPro" id="IPR036322">
    <property type="entry name" value="WD40_repeat_dom_sf"/>
</dbReference>
<dbReference type="EMBL" id="PDLM01000008">
    <property type="protein sequence ID" value="RDW71306.1"/>
    <property type="molecule type" value="Genomic_DNA"/>
</dbReference>
<evidence type="ECO:0008006" key="6">
    <source>
        <dbReference type="Google" id="ProtNLM"/>
    </source>
</evidence>
<dbReference type="Gene3D" id="2.130.10.10">
    <property type="entry name" value="YVTN repeat-like/Quinoprotein amine dehydrogenase"/>
    <property type="match status" value="1"/>
</dbReference>
<protein>
    <recommendedName>
        <fullName evidence="6">Myocyte-specific enhancer factor 2d</fullName>
    </recommendedName>
</protein>
<reference evidence="4 5" key="1">
    <citation type="journal article" date="2018" name="IMA Fungus">
        <title>IMA Genome-F 9: Draft genome sequence of Annulohypoxylon stygium, Aspergillus mulundensis, Berkeleyomyces basicola (syn. Thielaviopsis basicola), Ceratocystis smalleyi, two Cercospora beticola strains, Coleophoma cylindrospora, Fusarium fracticaudum, Phialophora cf. hyalina, and Morchella septimelata.</title>
        <authorList>
            <person name="Wingfield B.D."/>
            <person name="Bills G.F."/>
            <person name="Dong Y."/>
            <person name="Huang W."/>
            <person name="Nel W.J."/>
            <person name="Swalarsk-Parry B.S."/>
            <person name="Vaghefi N."/>
            <person name="Wilken P.M."/>
            <person name="An Z."/>
            <person name="de Beer Z.W."/>
            <person name="De Vos L."/>
            <person name="Chen L."/>
            <person name="Duong T.A."/>
            <person name="Gao Y."/>
            <person name="Hammerbacher A."/>
            <person name="Kikkert J.R."/>
            <person name="Li Y."/>
            <person name="Li H."/>
            <person name="Li K."/>
            <person name="Li Q."/>
            <person name="Liu X."/>
            <person name="Ma X."/>
            <person name="Naidoo K."/>
            <person name="Pethybridge S.J."/>
            <person name="Sun J."/>
            <person name="Steenkamp E.T."/>
            <person name="van der Nest M.A."/>
            <person name="van Wyk S."/>
            <person name="Wingfield M.J."/>
            <person name="Xiong C."/>
            <person name="Yue Q."/>
            <person name="Zhang X."/>
        </authorList>
    </citation>
    <scope>NUCLEOTIDE SEQUENCE [LARGE SCALE GENOMIC DNA]</scope>
    <source>
        <strain evidence="4 5">BP6252</strain>
    </source>
</reference>
<dbReference type="SUPFAM" id="SSF50978">
    <property type="entry name" value="WD40 repeat-like"/>
    <property type="match status" value="1"/>
</dbReference>
<dbReference type="InterPro" id="IPR015943">
    <property type="entry name" value="WD40/YVTN_repeat-like_dom_sf"/>
</dbReference>
<dbReference type="PANTHER" id="PTHR44472:SF1">
    <property type="entry name" value="DDB1 AND CUL4 ASSOCIATED FACTOR 4"/>
    <property type="match status" value="1"/>
</dbReference>
<keyword evidence="1" id="KW-0853">WD repeat</keyword>
<evidence type="ECO:0000313" key="4">
    <source>
        <dbReference type="EMBL" id="RDW71306.1"/>
    </source>
</evidence>
<dbReference type="InterPro" id="IPR052254">
    <property type="entry name" value="CUL4-DDB1_E3_ligase_receptor"/>
</dbReference>
<keyword evidence="2" id="KW-0677">Repeat</keyword>
<dbReference type="GO" id="GO:0080008">
    <property type="term" value="C:Cul4-RING E3 ubiquitin ligase complex"/>
    <property type="evidence" value="ECO:0007669"/>
    <property type="project" value="TreeGrafter"/>
</dbReference>
<accession>A0A3D8RBG0</accession>
<organism evidence="4 5">
    <name type="scientific">Coleophoma cylindrospora</name>
    <dbReference type="NCBI Taxonomy" id="1849047"/>
    <lineage>
        <taxon>Eukaryota</taxon>
        <taxon>Fungi</taxon>
        <taxon>Dikarya</taxon>
        <taxon>Ascomycota</taxon>
        <taxon>Pezizomycotina</taxon>
        <taxon>Leotiomycetes</taxon>
        <taxon>Helotiales</taxon>
        <taxon>Dermateaceae</taxon>
        <taxon>Coleophoma</taxon>
    </lineage>
</organism>
<keyword evidence="5" id="KW-1185">Reference proteome</keyword>
<sequence length="517" mass="56452">MTSASHGLRQAESTVDNVTDQDKKKYFKIQAGTSGSAYSSRDVKRRKVLDAEAEAARVRSARQQGRIRRSAILNAPSAGGILEREYGRSRQEDVNASVLARGLCQQDDLKWNRVMLSGVPPIRPIMNPIFAIHQRPDIGVSTADYHLANENTLLSIRANLEDSNDEDSDYAKRIGAAEAVLVPGFFVGRGMSTSLSVHEETSQVLMTWLASSDASGIGLTSFGYDNVTGDDQMRPRVQLGPGTSRGSDVSVYSSAAAPASSSLLFAIGTSHGVLQVDKTSQDVRWITPKFSESAKMADQVASPRDVFALEFLRNDPSVLLSGGRKGILGITDLRVPIFDARADTIQHPSSITHIRQINDHAIIVAGLNSSLCHYDLRFRKVQTPAEPAWRAKSTRQTQVNNVSYTAPILQYHDYHNPSLIPIGFDIDVESGLVAAAQQSQTGLDVGCVHLYSLRTGNLLRSMPGDKMEVHSKTRTQNEAPGGWVQCLRFSRGGLYFGSAAFPGLCRYAWADTDQSER</sequence>
<feature type="region of interest" description="Disordered" evidence="3">
    <location>
        <begin position="1"/>
        <end position="22"/>
    </location>
</feature>
<dbReference type="Proteomes" id="UP000256645">
    <property type="component" value="Unassembled WGS sequence"/>
</dbReference>
<evidence type="ECO:0000256" key="3">
    <source>
        <dbReference type="SAM" id="MobiDB-lite"/>
    </source>
</evidence>
<dbReference type="STRING" id="1849047.A0A3D8RBG0"/>
<evidence type="ECO:0000313" key="5">
    <source>
        <dbReference type="Proteomes" id="UP000256645"/>
    </source>
</evidence>
<proteinExistence type="predicted"/>
<comment type="caution">
    <text evidence="4">The sequence shown here is derived from an EMBL/GenBank/DDBJ whole genome shotgun (WGS) entry which is preliminary data.</text>
</comment>
<evidence type="ECO:0000256" key="1">
    <source>
        <dbReference type="ARBA" id="ARBA00022574"/>
    </source>
</evidence>
<dbReference type="OrthoDB" id="128867at2759"/>
<evidence type="ECO:0000256" key="2">
    <source>
        <dbReference type="ARBA" id="ARBA00022737"/>
    </source>
</evidence>
<feature type="compositionally biased region" description="Polar residues" evidence="3">
    <location>
        <begin position="1"/>
        <end position="18"/>
    </location>
</feature>